<dbReference type="AlphaFoldDB" id="A0A9W4KUJ5"/>
<dbReference type="EMBL" id="CAKKMG010000006">
    <property type="protein sequence ID" value="CAH0155291.1"/>
    <property type="molecule type" value="Genomic_DNA"/>
</dbReference>
<evidence type="ECO:0000259" key="2">
    <source>
        <dbReference type="PROSITE" id="PS50943"/>
    </source>
</evidence>
<reference evidence="3" key="1">
    <citation type="submission" date="2021-11" db="EMBL/GenBank/DDBJ databases">
        <authorList>
            <person name="Bulgarelli D."/>
        </authorList>
    </citation>
    <scope>NUCLEOTIDE SEQUENCE</scope>
    <source>
        <strain evidence="3">Bi133</strain>
    </source>
</reference>
<evidence type="ECO:0000313" key="3">
    <source>
        <dbReference type="EMBL" id="CAH0155291.1"/>
    </source>
</evidence>
<dbReference type="PANTHER" id="PTHR46558:SF4">
    <property type="entry name" value="DNA-BIDING PHAGE PROTEIN"/>
    <property type="match status" value="1"/>
</dbReference>
<proteinExistence type="predicted"/>
<organism evidence="3 4">
    <name type="scientific">Peribacillus simplex</name>
    <dbReference type="NCBI Taxonomy" id="1478"/>
    <lineage>
        <taxon>Bacteria</taxon>
        <taxon>Bacillati</taxon>
        <taxon>Bacillota</taxon>
        <taxon>Bacilli</taxon>
        <taxon>Bacillales</taxon>
        <taxon>Bacillaceae</taxon>
        <taxon>Peribacillus</taxon>
    </lineage>
</organism>
<dbReference type="SMART" id="SM00530">
    <property type="entry name" value="HTH_XRE"/>
    <property type="match status" value="1"/>
</dbReference>
<name>A0A9W4KUJ5_9BACI</name>
<dbReference type="CDD" id="cd00093">
    <property type="entry name" value="HTH_XRE"/>
    <property type="match status" value="1"/>
</dbReference>
<keyword evidence="1" id="KW-0238">DNA-binding</keyword>
<gene>
    <name evidence="3" type="ORF">SRABI133_00811</name>
</gene>
<evidence type="ECO:0000313" key="4">
    <source>
        <dbReference type="Proteomes" id="UP000789326"/>
    </source>
</evidence>
<dbReference type="Proteomes" id="UP000789326">
    <property type="component" value="Unassembled WGS sequence"/>
</dbReference>
<dbReference type="PANTHER" id="PTHR46558">
    <property type="entry name" value="TRACRIPTIONAL REGULATORY PROTEIN-RELATED-RELATED"/>
    <property type="match status" value="1"/>
</dbReference>
<comment type="caution">
    <text evidence="3">The sequence shown here is derived from an EMBL/GenBank/DDBJ whole genome shotgun (WGS) entry which is preliminary data.</text>
</comment>
<evidence type="ECO:0000256" key="1">
    <source>
        <dbReference type="ARBA" id="ARBA00023125"/>
    </source>
</evidence>
<dbReference type="RefSeq" id="WP_230300830.1">
    <property type="nucleotide sequence ID" value="NZ_CAKKMG010000006.1"/>
</dbReference>
<dbReference type="Gene3D" id="1.10.260.40">
    <property type="entry name" value="lambda repressor-like DNA-binding domains"/>
    <property type="match status" value="1"/>
</dbReference>
<protein>
    <recommendedName>
        <fullName evidence="2">HTH cro/C1-type domain-containing protein</fullName>
    </recommendedName>
</protein>
<dbReference type="Pfam" id="PF01381">
    <property type="entry name" value="HTH_3"/>
    <property type="match status" value="1"/>
</dbReference>
<dbReference type="GO" id="GO:0003677">
    <property type="term" value="F:DNA binding"/>
    <property type="evidence" value="ECO:0007669"/>
    <property type="project" value="UniProtKB-KW"/>
</dbReference>
<dbReference type="InterPro" id="IPR010982">
    <property type="entry name" value="Lambda_DNA-bd_dom_sf"/>
</dbReference>
<dbReference type="SUPFAM" id="SSF47413">
    <property type="entry name" value="lambda repressor-like DNA-binding domains"/>
    <property type="match status" value="1"/>
</dbReference>
<feature type="domain" description="HTH cro/C1-type" evidence="2">
    <location>
        <begin position="10"/>
        <end position="64"/>
    </location>
</feature>
<sequence length="72" mass="8502">MSLHSIKNNVRYFRRLHDFTQEELSDRIGVHRQTIVALEKQKYEPSIGIVLMLSAVLNEPIDKLFFLEEKTD</sequence>
<dbReference type="PROSITE" id="PS50943">
    <property type="entry name" value="HTH_CROC1"/>
    <property type="match status" value="1"/>
</dbReference>
<dbReference type="InterPro" id="IPR001387">
    <property type="entry name" value="Cro/C1-type_HTH"/>
</dbReference>
<accession>A0A9W4KUJ5</accession>